<dbReference type="PANTHER" id="PTHR10683:SF39">
    <property type="entry name" value="TRANSALDOLASE"/>
    <property type="match status" value="1"/>
</dbReference>
<evidence type="ECO:0008006" key="4">
    <source>
        <dbReference type="Google" id="ProtNLM"/>
    </source>
</evidence>
<dbReference type="SUPFAM" id="SSF51569">
    <property type="entry name" value="Aldolase"/>
    <property type="match status" value="1"/>
</dbReference>
<dbReference type="HOGENOM" id="CLU_047470_1_1_1"/>
<proteinExistence type="predicted"/>
<reference evidence="2 3" key="1">
    <citation type="submission" date="2015-01" db="EMBL/GenBank/DDBJ databases">
        <title>The Genome Sequence of Cladophialophora immunda CBS83496.</title>
        <authorList>
            <consortium name="The Broad Institute Genomics Platform"/>
            <person name="Cuomo C."/>
            <person name="de Hoog S."/>
            <person name="Gorbushina A."/>
            <person name="Stielow B."/>
            <person name="Teixiera M."/>
            <person name="Abouelleil A."/>
            <person name="Chapman S.B."/>
            <person name="Priest M."/>
            <person name="Young S.K."/>
            <person name="Wortman J."/>
            <person name="Nusbaum C."/>
            <person name="Birren B."/>
        </authorList>
    </citation>
    <scope>NUCLEOTIDE SEQUENCE [LARGE SCALE GENOMIC DNA]</scope>
    <source>
        <strain evidence="2 3">CBS 83496</strain>
    </source>
</reference>
<dbReference type="Proteomes" id="UP000054466">
    <property type="component" value="Unassembled WGS sequence"/>
</dbReference>
<dbReference type="GO" id="GO:0005975">
    <property type="term" value="P:carbohydrate metabolic process"/>
    <property type="evidence" value="ECO:0007669"/>
    <property type="project" value="InterPro"/>
</dbReference>
<evidence type="ECO:0000256" key="1">
    <source>
        <dbReference type="ARBA" id="ARBA00023270"/>
    </source>
</evidence>
<dbReference type="VEuPathDB" id="FungiDB:PV07_00917"/>
<dbReference type="GeneID" id="27340111"/>
<accession>A0A0D2A148</accession>
<dbReference type="Gene3D" id="3.20.20.70">
    <property type="entry name" value="Aldolase class I"/>
    <property type="match status" value="1"/>
</dbReference>
<dbReference type="EMBL" id="KN847040">
    <property type="protein sequence ID" value="KIW34121.1"/>
    <property type="molecule type" value="Genomic_DNA"/>
</dbReference>
<keyword evidence="1" id="KW-0704">Schiff base</keyword>
<dbReference type="InterPro" id="IPR001585">
    <property type="entry name" value="TAL/FSA"/>
</dbReference>
<dbReference type="InterPro" id="IPR013785">
    <property type="entry name" value="Aldolase_TIM"/>
</dbReference>
<name>A0A0D2A148_9EURO</name>
<gene>
    <name evidence="2" type="ORF">PV07_00917</name>
</gene>
<dbReference type="OrthoDB" id="1711136at2759"/>
<evidence type="ECO:0000313" key="2">
    <source>
        <dbReference type="EMBL" id="KIW34121.1"/>
    </source>
</evidence>
<organism evidence="2 3">
    <name type="scientific">Cladophialophora immunda</name>
    <dbReference type="NCBI Taxonomy" id="569365"/>
    <lineage>
        <taxon>Eukaryota</taxon>
        <taxon>Fungi</taxon>
        <taxon>Dikarya</taxon>
        <taxon>Ascomycota</taxon>
        <taxon>Pezizomycotina</taxon>
        <taxon>Eurotiomycetes</taxon>
        <taxon>Chaetothyriomycetidae</taxon>
        <taxon>Chaetothyriales</taxon>
        <taxon>Herpotrichiellaceae</taxon>
        <taxon>Cladophialophora</taxon>
    </lineage>
</organism>
<dbReference type="GO" id="GO:0004801">
    <property type="term" value="F:transaldolase activity"/>
    <property type="evidence" value="ECO:0007669"/>
    <property type="project" value="TreeGrafter"/>
</dbReference>
<protein>
    <recommendedName>
        <fullName evidence="4">Transaldolase</fullName>
    </recommendedName>
</protein>
<dbReference type="AlphaFoldDB" id="A0A0D2A148"/>
<sequence length="343" mass="37637">MGDAGIETWQEHVTKQMNLDIDWPEFECIKSLPVSPFDQTSNPYLLGLQIGHESNRDLLHSVAQELHAEGWVAIYTRMATTILERNLSLIRGRVLVQTLPSAAYSMEETLAHARLYTKEFHRLGVPRERFCIKILATGPGLNAARILQSEGIDTLGTAVFGVEQAVACSQARCLFISPYFNEVRSMRDPSLWPNVEDPATQHPFSRPLAQMVGLYKHLEKKTGQTQPLIKLAAFRSLKEVDAAARLGCHSATVTPAIFTELCITKYTGGSGKSQAAPFADQPQPLPLPLTELDLLAESGKILASALEADTVAGGRLSDAIDRFMGAEVSSKNLIESIIARNVE</sequence>
<dbReference type="RefSeq" id="XP_016254337.1">
    <property type="nucleotide sequence ID" value="XM_016387409.1"/>
</dbReference>
<dbReference type="GO" id="GO:0009052">
    <property type="term" value="P:pentose-phosphate shunt, non-oxidative branch"/>
    <property type="evidence" value="ECO:0007669"/>
    <property type="project" value="TreeGrafter"/>
</dbReference>
<dbReference type="PANTHER" id="PTHR10683">
    <property type="entry name" value="TRANSALDOLASE"/>
    <property type="match status" value="1"/>
</dbReference>
<dbReference type="Pfam" id="PF00923">
    <property type="entry name" value="TAL_FSA"/>
    <property type="match status" value="1"/>
</dbReference>
<dbReference type="STRING" id="569365.A0A0D2A148"/>
<evidence type="ECO:0000313" key="3">
    <source>
        <dbReference type="Proteomes" id="UP000054466"/>
    </source>
</evidence>
<keyword evidence="3" id="KW-1185">Reference proteome</keyword>